<dbReference type="STRING" id="1043003.A0A074W3S4"/>
<dbReference type="EMBL" id="KL584825">
    <property type="protein sequence ID" value="KEQ66159.1"/>
    <property type="molecule type" value="Genomic_DNA"/>
</dbReference>
<organism evidence="3 4">
    <name type="scientific">Aureobasidium melanogenum (strain CBS 110374)</name>
    <name type="common">Aureobasidium pullulans var. melanogenum</name>
    <dbReference type="NCBI Taxonomy" id="1043003"/>
    <lineage>
        <taxon>Eukaryota</taxon>
        <taxon>Fungi</taxon>
        <taxon>Dikarya</taxon>
        <taxon>Ascomycota</taxon>
        <taxon>Pezizomycotina</taxon>
        <taxon>Dothideomycetes</taxon>
        <taxon>Dothideomycetidae</taxon>
        <taxon>Dothideales</taxon>
        <taxon>Saccotheciaceae</taxon>
        <taxon>Aureobasidium</taxon>
    </lineage>
</organism>
<evidence type="ECO:0000313" key="3">
    <source>
        <dbReference type="EMBL" id="KEQ66159.1"/>
    </source>
</evidence>
<dbReference type="AlphaFoldDB" id="A0A074W3S4"/>
<evidence type="ECO:0000259" key="2">
    <source>
        <dbReference type="Pfam" id="PF14008"/>
    </source>
</evidence>
<accession>A0A074W3S4</accession>
<dbReference type="InterPro" id="IPR039331">
    <property type="entry name" value="PAPs-like"/>
</dbReference>
<sequence>MISPSNHDSNCNNGVAYWHNGAWVGGSSQCVSGQTNFTGLIKHFRKPATESGGTGNMCYPFDHGMAHFISLDSKTDLGNGIGRPDETALLNSGPFGAYQNAQVDWLAKNLAAVDRTRTPWVIVMLHHGWTSTILEAVHHAKKHSNLSSTNTTSTSYLPAATTSTNVIHPPLMVFPTQTNSIIPPRHGKAGYTLNPPCSRFVQNTHYGWSRLSFHNCIHLTHDFVVSGDGSVLDTATLFKNRTCSFTNGTPKPATPSPTRDEWNSTVFTTKQGRNYVIECELDRGCNDLKIVYVSNDRMKACLDACDGTVSCIGVSISGTACYMKKVVGNGLKRSYVRDARLIS</sequence>
<dbReference type="GeneID" id="63917437"/>
<keyword evidence="1" id="KW-0732">Signal</keyword>
<feature type="domain" description="Purple acid phosphatase C-terminal" evidence="2">
    <location>
        <begin position="192"/>
        <end position="234"/>
    </location>
</feature>
<evidence type="ECO:0000313" key="4">
    <source>
        <dbReference type="Proteomes" id="UP000030672"/>
    </source>
</evidence>
<name>A0A074W3S4_AURM1</name>
<reference evidence="3 4" key="1">
    <citation type="journal article" date="2014" name="BMC Genomics">
        <title>Genome sequencing of four Aureobasidium pullulans varieties: biotechnological potential, stress tolerance, and description of new species.</title>
        <authorList>
            <person name="Gostin Ar C."/>
            <person name="Ohm R.A."/>
            <person name="Kogej T."/>
            <person name="Sonjak S."/>
            <person name="Turk M."/>
            <person name="Zajc J."/>
            <person name="Zalar P."/>
            <person name="Grube M."/>
            <person name="Sun H."/>
            <person name="Han J."/>
            <person name="Sharma A."/>
            <person name="Chiniquy J."/>
            <person name="Ngan C.Y."/>
            <person name="Lipzen A."/>
            <person name="Barry K."/>
            <person name="Grigoriev I.V."/>
            <person name="Gunde-Cimerman N."/>
        </authorList>
    </citation>
    <scope>NUCLEOTIDE SEQUENCE [LARGE SCALE GENOMIC DNA]</scope>
    <source>
        <strain evidence="3 4">CBS 110374</strain>
    </source>
</reference>
<dbReference type="GO" id="GO:0003993">
    <property type="term" value="F:acid phosphatase activity"/>
    <property type="evidence" value="ECO:0007669"/>
    <property type="project" value="InterPro"/>
</dbReference>
<dbReference type="Gene3D" id="3.60.21.10">
    <property type="match status" value="1"/>
</dbReference>
<dbReference type="PANTHER" id="PTHR22953">
    <property type="entry name" value="ACID PHOSPHATASE RELATED"/>
    <property type="match status" value="1"/>
</dbReference>
<proteinExistence type="predicted"/>
<dbReference type="InterPro" id="IPR029052">
    <property type="entry name" value="Metallo-depent_PP-like"/>
</dbReference>
<keyword evidence="4" id="KW-1185">Reference proteome</keyword>
<dbReference type="Proteomes" id="UP000030672">
    <property type="component" value="Unassembled WGS sequence"/>
</dbReference>
<gene>
    <name evidence="3" type="ORF">M437DRAFT_62388</name>
</gene>
<dbReference type="RefSeq" id="XP_040883182.1">
    <property type="nucleotide sequence ID" value="XM_041024064.1"/>
</dbReference>
<evidence type="ECO:0000256" key="1">
    <source>
        <dbReference type="ARBA" id="ARBA00022729"/>
    </source>
</evidence>
<dbReference type="PANTHER" id="PTHR22953:SF145">
    <property type="entry name" value="PURPLE ACID PHOSPHATASE"/>
    <property type="match status" value="1"/>
</dbReference>
<dbReference type="HOGENOM" id="CLU_808881_0_0_1"/>
<dbReference type="SUPFAM" id="SSF56300">
    <property type="entry name" value="Metallo-dependent phosphatases"/>
    <property type="match status" value="1"/>
</dbReference>
<dbReference type="Pfam" id="PF14008">
    <property type="entry name" value="Metallophos_C"/>
    <property type="match status" value="1"/>
</dbReference>
<protein>
    <submittedName>
        <fullName evidence="3">Metallo-dependent phosphatase</fullName>
    </submittedName>
</protein>
<dbReference type="InterPro" id="IPR025733">
    <property type="entry name" value="PAPs_C"/>
</dbReference>